<dbReference type="SMART" id="SM00509">
    <property type="entry name" value="TFS2N"/>
    <property type="match status" value="1"/>
</dbReference>
<dbReference type="Pfam" id="PF08711">
    <property type="entry name" value="Med26"/>
    <property type="match status" value="1"/>
</dbReference>
<evidence type="ECO:0000256" key="3">
    <source>
        <dbReference type="PROSITE-ProRule" id="PRU00649"/>
    </source>
</evidence>
<comment type="subcellular location">
    <subcellularLocation>
        <location evidence="1 3">Nucleus</location>
    </subcellularLocation>
</comment>
<evidence type="ECO:0000313" key="6">
    <source>
        <dbReference type="EMBL" id="KQJ96381.1"/>
    </source>
</evidence>
<reference evidence="6 7" key="1">
    <citation type="journal article" date="2010" name="Nature">
        <title>Genome sequencing and analysis of the model grass Brachypodium distachyon.</title>
        <authorList>
            <consortium name="International Brachypodium Initiative"/>
        </authorList>
    </citation>
    <scope>NUCLEOTIDE SEQUENCE [LARGE SCALE GENOMIC DNA]</scope>
    <source>
        <strain evidence="6 7">Bd21</strain>
    </source>
</reference>
<dbReference type="InParanoid" id="I1I3G4"/>
<dbReference type="InterPro" id="IPR035441">
    <property type="entry name" value="TFIIS/LEDGF_dom_sf"/>
</dbReference>
<keyword evidence="2 3" id="KW-0539">Nucleus</keyword>
<keyword evidence="8" id="KW-1185">Reference proteome</keyword>
<dbReference type="GO" id="GO:0005634">
    <property type="term" value="C:nucleus"/>
    <property type="evidence" value="ECO:0007669"/>
    <property type="project" value="UniProtKB-SubCell"/>
</dbReference>
<dbReference type="Gramene" id="KQJ96381">
    <property type="protein sequence ID" value="KQJ96381"/>
    <property type="gene ID" value="BRADI_3g22770v3"/>
</dbReference>
<dbReference type="Gene3D" id="1.20.930.10">
    <property type="entry name" value="Conserved domain common to transcription factors TFIIS, elongin A, CRSP70"/>
    <property type="match status" value="1"/>
</dbReference>
<dbReference type="Proteomes" id="UP000008810">
    <property type="component" value="Chromosome 3"/>
</dbReference>
<accession>I1I3G4</accession>
<dbReference type="CDD" id="cd00183">
    <property type="entry name" value="TFIIS_I"/>
    <property type="match status" value="1"/>
</dbReference>
<dbReference type="InterPro" id="IPR003617">
    <property type="entry name" value="TFIIS/CRSP70_N_sub"/>
</dbReference>
<evidence type="ECO:0000256" key="4">
    <source>
        <dbReference type="SAM" id="MobiDB-lite"/>
    </source>
</evidence>
<feature type="compositionally biased region" description="Polar residues" evidence="4">
    <location>
        <begin position="166"/>
        <end position="175"/>
    </location>
</feature>
<name>I1I3G4_BRADI</name>
<feature type="domain" description="TFIIS N-terminal" evidence="5">
    <location>
        <begin position="83"/>
        <end position="158"/>
    </location>
</feature>
<dbReference type="STRING" id="15368.I1I3G4"/>
<organism evidence="7">
    <name type="scientific">Brachypodium distachyon</name>
    <name type="common">Purple false brome</name>
    <name type="synonym">Trachynia distachya</name>
    <dbReference type="NCBI Taxonomy" id="15368"/>
    <lineage>
        <taxon>Eukaryota</taxon>
        <taxon>Viridiplantae</taxon>
        <taxon>Streptophyta</taxon>
        <taxon>Embryophyta</taxon>
        <taxon>Tracheophyta</taxon>
        <taxon>Spermatophyta</taxon>
        <taxon>Magnoliopsida</taxon>
        <taxon>Liliopsida</taxon>
        <taxon>Poales</taxon>
        <taxon>Poaceae</taxon>
        <taxon>BOP clade</taxon>
        <taxon>Pooideae</taxon>
        <taxon>Stipodae</taxon>
        <taxon>Brachypodieae</taxon>
        <taxon>Brachypodium</taxon>
    </lineage>
</organism>
<dbReference type="EMBL" id="CM000882">
    <property type="protein sequence ID" value="KQJ96381.1"/>
    <property type="molecule type" value="Genomic_DNA"/>
</dbReference>
<reference evidence="7" key="3">
    <citation type="submission" date="2018-08" db="UniProtKB">
        <authorList>
            <consortium name="EnsemblPlants"/>
        </authorList>
    </citation>
    <scope>IDENTIFICATION</scope>
    <source>
        <strain evidence="7">cv. Bd21</strain>
    </source>
</reference>
<feature type="region of interest" description="Disordered" evidence="4">
    <location>
        <begin position="163"/>
        <end position="220"/>
    </location>
</feature>
<dbReference type="OrthoDB" id="696179at2759"/>
<dbReference type="PANTHER" id="PTHR46554:SF5">
    <property type="entry name" value="OS10G0327400 PROTEIN"/>
    <property type="match status" value="1"/>
</dbReference>
<evidence type="ECO:0000313" key="7">
    <source>
        <dbReference type="EnsemblPlants" id="KQJ96381"/>
    </source>
</evidence>
<dbReference type="PROSITE" id="PS51319">
    <property type="entry name" value="TFIIS_N"/>
    <property type="match status" value="1"/>
</dbReference>
<dbReference type="PANTHER" id="PTHR46554">
    <property type="entry name" value="MEDIATOR OF RNA POLYMERASE II TRANSCRIPTION SUBUNIT 26A-RELATED"/>
    <property type="match status" value="1"/>
</dbReference>
<dbReference type="eggNOG" id="ENOG502R3R4">
    <property type="taxonomic scope" value="Eukaryota"/>
</dbReference>
<proteinExistence type="predicted"/>
<evidence type="ECO:0000256" key="2">
    <source>
        <dbReference type="ARBA" id="ARBA00023242"/>
    </source>
</evidence>
<dbReference type="InterPro" id="IPR017923">
    <property type="entry name" value="TFIIS_N"/>
</dbReference>
<dbReference type="HOGENOM" id="CLU_1020639_0_0_1"/>
<dbReference type="AlphaFoldDB" id="I1I3G4"/>
<evidence type="ECO:0000313" key="8">
    <source>
        <dbReference type="Proteomes" id="UP000008810"/>
    </source>
</evidence>
<dbReference type="SUPFAM" id="SSF47676">
    <property type="entry name" value="Conserved domain common to transcription factors TFIIS, elongin A, CRSP70"/>
    <property type="match status" value="1"/>
</dbReference>
<evidence type="ECO:0000256" key="1">
    <source>
        <dbReference type="ARBA" id="ARBA00004123"/>
    </source>
</evidence>
<reference evidence="6" key="2">
    <citation type="submission" date="2017-06" db="EMBL/GenBank/DDBJ databases">
        <title>WGS assembly of Brachypodium distachyon.</title>
        <authorList>
            <consortium name="The International Brachypodium Initiative"/>
            <person name="Lucas S."/>
            <person name="Harmon-Smith M."/>
            <person name="Lail K."/>
            <person name="Tice H."/>
            <person name="Grimwood J."/>
            <person name="Bruce D."/>
            <person name="Barry K."/>
            <person name="Shu S."/>
            <person name="Lindquist E."/>
            <person name="Wang M."/>
            <person name="Pitluck S."/>
            <person name="Vogel J.P."/>
            <person name="Garvin D.F."/>
            <person name="Mockler T.C."/>
            <person name="Schmutz J."/>
            <person name="Rokhsar D."/>
            <person name="Bevan M.W."/>
        </authorList>
    </citation>
    <scope>NUCLEOTIDE SEQUENCE</scope>
    <source>
        <strain evidence="6">Bd21</strain>
    </source>
</reference>
<gene>
    <name evidence="6" type="ORF">BRADI_3g22770v3</name>
</gene>
<dbReference type="EnsemblPlants" id="KQJ96381">
    <property type="protein sequence ID" value="KQJ96381"/>
    <property type="gene ID" value="BRADI_3g22770v3"/>
</dbReference>
<sequence>MAGAGETSPIGWRKLFCSLGGDEILEAIKDAIAVAARDHPQELEQGRDSIVQMLQLPQSARSKQKGSEIPDEASASLLLQVSEQVAKIGSVLVGEEEDEAVVMESLRALEGVRMTFETLEATKIGRVVGRLRKKNSSENVRRLAGDICKGWMGLAEEHFRSCRRASPTSTTSTDGVVQEDPKTETADLETTPKPKIAGQVRGLQPKPRSSSSCEHKIEPTSSVDEELMLVTAKRKLISGYQRAATAKKQKRVQLIIAPERMMQPQVHRVVRRQ</sequence>
<evidence type="ECO:0000259" key="5">
    <source>
        <dbReference type="PROSITE" id="PS51319"/>
    </source>
</evidence>
<protein>
    <recommendedName>
        <fullName evidence="5">TFIIS N-terminal domain-containing protein</fullName>
    </recommendedName>
</protein>